<gene>
    <name evidence="1" type="ORF">CCMP2556_LOCUS3703</name>
</gene>
<proteinExistence type="predicted"/>
<sequence length="110" mass="12579">MASMQMASRSRKRTNSGCTTTTFCALDDMEGSKGETVMVWDASILQALGGSDACWLRLVFEPRAQVRLHLFETVCGNLFYFLVDVKHRLFKFVWLAETDCNLKPSWFLLM</sequence>
<name>A0ABP0HZN2_9DINO</name>
<comment type="caution">
    <text evidence="1">The sequence shown here is derived from an EMBL/GenBank/DDBJ whole genome shotgun (WGS) entry which is preliminary data.</text>
</comment>
<dbReference type="EMBL" id="CAXAMN010001459">
    <property type="protein sequence ID" value="CAK8994579.1"/>
    <property type="molecule type" value="Genomic_DNA"/>
</dbReference>
<reference evidence="1 2" key="1">
    <citation type="submission" date="2024-02" db="EMBL/GenBank/DDBJ databases">
        <authorList>
            <person name="Chen Y."/>
            <person name="Shah S."/>
            <person name="Dougan E. K."/>
            <person name="Thang M."/>
            <person name="Chan C."/>
        </authorList>
    </citation>
    <scope>NUCLEOTIDE SEQUENCE [LARGE SCALE GENOMIC DNA]</scope>
</reference>
<evidence type="ECO:0000313" key="1">
    <source>
        <dbReference type="EMBL" id="CAK8994579.1"/>
    </source>
</evidence>
<protein>
    <submittedName>
        <fullName evidence="1">Uncharacterized protein</fullName>
    </submittedName>
</protein>
<evidence type="ECO:0000313" key="2">
    <source>
        <dbReference type="Proteomes" id="UP001642484"/>
    </source>
</evidence>
<keyword evidence="2" id="KW-1185">Reference proteome</keyword>
<organism evidence="1 2">
    <name type="scientific">Durusdinium trenchii</name>
    <dbReference type="NCBI Taxonomy" id="1381693"/>
    <lineage>
        <taxon>Eukaryota</taxon>
        <taxon>Sar</taxon>
        <taxon>Alveolata</taxon>
        <taxon>Dinophyceae</taxon>
        <taxon>Suessiales</taxon>
        <taxon>Symbiodiniaceae</taxon>
        <taxon>Durusdinium</taxon>
    </lineage>
</organism>
<accession>A0ABP0HZN2</accession>
<dbReference type="Proteomes" id="UP001642484">
    <property type="component" value="Unassembled WGS sequence"/>
</dbReference>